<evidence type="ECO:0000313" key="2">
    <source>
        <dbReference type="Proteomes" id="UP000017148"/>
    </source>
</evidence>
<proteinExistence type="predicted"/>
<dbReference type="InterPro" id="IPR045865">
    <property type="entry name" value="ACT-like_dom_sf"/>
</dbReference>
<dbReference type="EMBL" id="ASJR01000032">
    <property type="protein sequence ID" value="ERP30800.1"/>
    <property type="molecule type" value="Genomic_DNA"/>
</dbReference>
<protein>
    <submittedName>
        <fullName evidence="1">Putative iron-only hydrogenase system regulator</fullName>
    </submittedName>
</protein>
<name>U7D8P3_9BACT</name>
<dbReference type="Gene3D" id="3.30.70.1150">
    <property type="entry name" value="ACT-like. Chain A, domain 2"/>
    <property type="match status" value="1"/>
</dbReference>
<dbReference type="SUPFAM" id="SSF55021">
    <property type="entry name" value="ACT-like"/>
    <property type="match status" value="1"/>
</dbReference>
<dbReference type="STRING" id="1313304.CALK_2366"/>
<comment type="caution">
    <text evidence="1">The sequence shown here is derived from an EMBL/GenBank/DDBJ whole genome shotgun (WGS) entry which is preliminary data.</text>
</comment>
<dbReference type="Proteomes" id="UP000017148">
    <property type="component" value="Unassembled WGS sequence"/>
</dbReference>
<organism evidence="1 2">
    <name type="scientific">Chitinivibrio alkaliphilus ACht1</name>
    <dbReference type="NCBI Taxonomy" id="1313304"/>
    <lineage>
        <taxon>Bacteria</taxon>
        <taxon>Pseudomonadati</taxon>
        <taxon>Fibrobacterota</taxon>
        <taxon>Chitinivibrionia</taxon>
        <taxon>Chitinivibrionales</taxon>
        <taxon>Chitinivibrionaceae</taxon>
        <taxon>Chitinivibrio</taxon>
    </lineage>
</organism>
<sequence length="84" mass="8954">MAKRVGFVGILIEDRRSSAAVQQLLSDHGDSIISRMGVPYREKEVAVITLIVDIDTNTLGTLTGKLGALSGVSVKSGLVEKERS</sequence>
<accession>U7D8P3</accession>
<dbReference type="RefSeq" id="WP_022637722.1">
    <property type="nucleotide sequence ID" value="NZ_ASJR01000032.1"/>
</dbReference>
<dbReference type="InterPro" id="IPR027271">
    <property type="entry name" value="Acetolactate_synth/TF_NikR_C"/>
</dbReference>
<reference evidence="1 2" key="1">
    <citation type="journal article" date="2013" name="Environ. Microbiol.">
        <title>Genome analysis of Chitinivibrio alkaliphilus gen. nov., sp. nov., a novel extremely haloalkaliphilic anaerobic chitinolytic bacterium from the candidate phylum Termite Group 3.</title>
        <authorList>
            <person name="Sorokin D.Y."/>
            <person name="Gumerov V.M."/>
            <person name="Rakitin A.L."/>
            <person name="Beletsky A.V."/>
            <person name="Damste J.S."/>
            <person name="Muyzer G."/>
            <person name="Mardanov A.V."/>
            <person name="Ravin N.V."/>
        </authorList>
    </citation>
    <scope>NUCLEOTIDE SEQUENCE [LARGE SCALE GENOMIC DNA]</scope>
    <source>
        <strain evidence="1 2">ACht1</strain>
    </source>
</reference>
<dbReference type="AlphaFoldDB" id="U7D8P3"/>
<dbReference type="eggNOG" id="COG0864">
    <property type="taxonomic scope" value="Bacteria"/>
</dbReference>
<dbReference type="InterPro" id="IPR023860">
    <property type="entry name" value="FeFe-hyd_TM1266"/>
</dbReference>
<dbReference type="NCBIfam" id="TIGR03959">
    <property type="entry name" value="hyd_TM1266"/>
    <property type="match status" value="1"/>
</dbReference>
<dbReference type="OrthoDB" id="9796135at2"/>
<gene>
    <name evidence="1" type="ORF">CALK_2366</name>
</gene>
<evidence type="ECO:0000313" key="1">
    <source>
        <dbReference type="EMBL" id="ERP30800.1"/>
    </source>
</evidence>
<dbReference type="Pfam" id="PF21699">
    <property type="entry name" value="TM1266-like"/>
    <property type="match status" value="1"/>
</dbReference>
<keyword evidence="2" id="KW-1185">Reference proteome</keyword>